<organism evidence="1 2">
    <name type="scientific">Kaustia mangrovi</name>
    <dbReference type="NCBI Taxonomy" id="2593653"/>
    <lineage>
        <taxon>Bacteria</taxon>
        <taxon>Pseudomonadati</taxon>
        <taxon>Pseudomonadota</taxon>
        <taxon>Alphaproteobacteria</taxon>
        <taxon>Hyphomicrobiales</taxon>
        <taxon>Parvibaculaceae</taxon>
        <taxon>Kaustia</taxon>
    </lineage>
</organism>
<evidence type="ECO:0000313" key="1">
    <source>
        <dbReference type="EMBL" id="QPC43270.1"/>
    </source>
</evidence>
<evidence type="ECO:0000313" key="2">
    <source>
        <dbReference type="Proteomes" id="UP000593594"/>
    </source>
</evidence>
<keyword evidence="2" id="KW-1185">Reference proteome</keyword>
<gene>
    <name evidence="1" type="ORF">HW532_11545</name>
</gene>
<accession>A0A7S8C4J5</accession>
<dbReference type="AlphaFoldDB" id="A0A7S8C4J5"/>
<protein>
    <submittedName>
        <fullName evidence="1">Uncharacterized protein</fullName>
    </submittedName>
</protein>
<name>A0A7S8C4J5_9HYPH</name>
<dbReference type="KEGG" id="kmn:HW532_11545"/>
<proteinExistence type="predicted"/>
<sequence>MRTTLTQTTPLGADLGSRVGRGLSVAFNGTRRVLARGLELLVEARHREAEREIERIVRLHSGIPDEIRQQFLKRPSRKG</sequence>
<dbReference type="EMBL" id="CP058214">
    <property type="protein sequence ID" value="QPC43270.1"/>
    <property type="molecule type" value="Genomic_DNA"/>
</dbReference>
<dbReference type="RefSeq" id="WP_213160632.1">
    <property type="nucleotide sequence ID" value="NZ_CP058214.1"/>
</dbReference>
<reference evidence="1 2" key="1">
    <citation type="submission" date="2020-06" db="EMBL/GenBank/DDBJ databases">
        <title>Genome sequence of 2 isolates from Red Sea Mangroves.</title>
        <authorList>
            <person name="Sefrji F."/>
            <person name="Michoud G."/>
            <person name="Merlino G."/>
            <person name="Daffonchio D."/>
        </authorList>
    </citation>
    <scope>NUCLEOTIDE SEQUENCE [LARGE SCALE GENOMIC DNA]</scope>
    <source>
        <strain evidence="1 2">R1DC25</strain>
    </source>
</reference>
<dbReference type="Proteomes" id="UP000593594">
    <property type="component" value="Chromosome"/>
</dbReference>